<organism evidence="12 13">
    <name type="scientific">Powellomyces hirtus</name>
    <dbReference type="NCBI Taxonomy" id="109895"/>
    <lineage>
        <taxon>Eukaryota</taxon>
        <taxon>Fungi</taxon>
        <taxon>Fungi incertae sedis</taxon>
        <taxon>Chytridiomycota</taxon>
        <taxon>Chytridiomycota incertae sedis</taxon>
        <taxon>Chytridiomycetes</taxon>
        <taxon>Spizellomycetales</taxon>
        <taxon>Powellomycetaceae</taxon>
        <taxon>Powellomyces</taxon>
    </lineage>
</organism>
<evidence type="ECO:0000256" key="4">
    <source>
        <dbReference type="ARBA" id="ARBA00022816"/>
    </source>
</evidence>
<keyword evidence="8" id="KW-0539">Nucleus</keyword>
<comment type="caution">
    <text evidence="12">The sequence shown here is derived from an EMBL/GenBank/DDBJ whole genome shotgun (WGS) entry which is preliminary data.</text>
</comment>
<dbReference type="PANTHER" id="PTHR12960">
    <property type="entry name" value="GLE-1-RELATED"/>
    <property type="match status" value="1"/>
</dbReference>
<dbReference type="InterPro" id="IPR038506">
    <property type="entry name" value="GLE1-like_sf"/>
</dbReference>
<proteinExistence type="inferred from homology"/>
<evidence type="ECO:0000313" key="12">
    <source>
        <dbReference type="EMBL" id="TPX56977.1"/>
    </source>
</evidence>
<comment type="subcellular location">
    <subcellularLocation>
        <location evidence="1">Nucleus</location>
        <location evidence="1">Nuclear pore complex</location>
    </subcellularLocation>
</comment>
<dbReference type="GO" id="GO:0015031">
    <property type="term" value="P:protein transport"/>
    <property type="evidence" value="ECO:0007669"/>
    <property type="project" value="UniProtKB-KW"/>
</dbReference>
<dbReference type="GO" id="GO:0005543">
    <property type="term" value="F:phospholipid binding"/>
    <property type="evidence" value="ECO:0007669"/>
    <property type="project" value="TreeGrafter"/>
</dbReference>
<dbReference type="PANTHER" id="PTHR12960:SF0">
    <property type="entry name" value="MRNA EXPORT FACTOR GLE1"/>
    <property type="match status" value="1"/>
</dbReference>
<dbReference type="EMBL" id="QEAQ01000061">
    <property type="protein sequence ID" value="TPX56977.1"/>
    <property type="molecule type" value="Genomic_DNA"/>
</dbReference>
<evidence type="ECO:0000256" key="5">
    <source>
        <dbReference type="ARBA" id="ARBA00022927"/>
    </source>
</evidence>
<dbReference type="InterPro" id="IPR012476">
    <property type="entry name" value="GLE1"/>
</dbReference>
<evidence type="ECO:0000256" key="1">
    <source>
        <dbReference type="ARBA" id="ARBA00004567"/>
    </source>
</evidence>
<dbReference type="GO" id="GO:0000822">
    <property type="term" value="F:inositol hexakisphosphate binding"/>
    <property type="evidence" value="ECO:0007669"/>
    <property type="project" value="TreeGrafter"/>
</dbReference>
<comment type="similarity">
    <text evidence="2">Belongs to the GLE1 family.</text>
</comment>
<sequence>MKYGYVDEDEDDIPSLSGLLLEDRAFTPIKAPTNRKPTRRDLFQAQKAAKENERVIRESAAINRSYRKRAAFEAKMVLSPVELQKAWEDHAERMRAFEKTSTSTPLTEVQSKVEWIQSAFGPCLTEADAIDEERRTDLKASGERITNAHLQSITSAIQQIEEKERKEKEAAEAKRKQEEQRLLAAQKAKEEAEQRAKQSEEAAKKQQAADEKALADKAKEAEAQITQARQEAVKASQEAESQKQRDAAAVASANEPSKFIPSKTLEDFNTRVAKIEMIKSKLKPLCAANPAFSQMVFTAKMTFTRKMGQVMNSEKKIIEIARELNQTLKGAQAQGPECYALCMDSLAKKIVKQAESEVAVKMDAAFPIATLCIILYNAHEEFLDILLGRLAKRCPYIITTSFQKRAGEQDTAFRARLGYRKIDDAWESAIQYGERMAGILTVYAAITQTTSIPHKHGVDQAWLWLTRTLNVKPRRIVSLLVLRFIEVAGHELLKAFPKQMEKLLVLLREVFIPMIPPEAVASTTRLQLFLDDVFKTGKIPAPDGKILQP</sequence>
<name>A0A507E0P1_9FUNG</name>
<evidence type="ECO:0000256" key="11">
    <source>
        <dbReference type="SAM" id="MobiDB-lite"/>
    </source>
</evidence>
<gene>
    <name evidence="12" type="ORF">PhCBS80983_g04172</name>
</gene>
<keyword evidence="3" id="KW-0813">Transport</keyword>
<dbReference type="GO" id="GO:0016973">
    <property type="term" value="P:poly(A)+ mRNA export from nucleus"/>
    <property type="evidence" value="ECO:0007669"/>
    <property type="project" value="InterPro"/>
</dbReference>
<dbReference type="GO" id="GO:0031369">
    <property type="term" value="F:translation initiation factor binding"/>
    <property type="evidence" value="ECO:0007669"/>
    <property type="project" value="TreeGrafter"/>
</dbReference>
<dbReference type="AlphaFoldDB" id="A0A507E0P1"/>
<evidence type="ECO:0000256" key="7">
    <source>
        <dbReference type="ARBA" id="ARBA00023132"/>
    </source>
</evidence>
<keyword evidence="4" id="KW-0509">mRNA transport</keyword>
<keyword evidence="7" id="KW-0906">Nuclear pore complex</keyword>
<evidence type="ECO:0000256" key="6">
    <source>
        <dbReference type="ARBA" id="ARBA00023010"/>
    </source>
</evidence>
<evidence type="ECO:0000256" key="9">
    <source>
        <dbReference type="ARBA" id="ARBA00026227"/>
    </source>
</evidence>
<accession>A0A507E0P1</accession>
<reference evidence="12 13" key="1">
    <citation type="journal article" date="2019" name="Sci. Rep.">
        <title>Comparative genomics of chytrid fungi reveal insights into the obligate biotrophic and pathogenic lifestyle of Synchytrium endobioticum.</title>
        <authorList>
            <person name="van de Vossenberg B.T.L.H."/>
            <person name="Warris S."/>
            <person name="Nguyen H.D.T."/>
            <person name="van Gent-Pelzer M.P.E."/>
            <person name="Joly D.L."/>
            <person name="van de Geest H.C."/>
            <person name="Bonants P.J.M."/>
            <person name="Smith D.S."/>
            <person name="Levesque C.A."/>
            <person name="van der Lee T.A.J."/>
        </authorList>
    </citation>
    <scope>NUCLEOTIDE SEQUENCE [LARGE SCALE GENOMIC DNA]</scope>
    <source>
        <strain evidence="12 13">CBS 809.83</strain>
    </source>
</reference>
<evidence type="ECO:0000313" key="13">
    <source>
        <dbReference type="Proteomes" id="UP000318582"/>
    </source>
</evidence>
<feature type="compositionally biased region" description="Basic and acidic residues" evidence="11">
    <location>
        <begin position="163"/>
        <end position="222"/>
    </location>
</feature>
<evidence type="ECO:0000256" key="8">
    <source>
        <dbReference type="ARBA" id="ARBA00023242"/>
    </source>
</evidence>
<evidence type="ECO:0000256" key="2">
    <source>
        <dbReference type="ARBA" id="ARBA00011056"/>
    </source>
</evidence>
<dbReference type="STRING" id="109895.A0A507E0P1"/>
<keyword evidence="13" id="KW-1185">Reference proteome</keyword>
<dbReference type="Pfam" id="PF07817">
    <property type="entry name" value="GLE1"/>
    <property type="match status" value="1"/>
</dbReference>
<evidence type="ECO:0000256" key="10">
    <source>
        <dbReference type="ARBA" id="ARBA00029983"/>
    </source>
</evidence>
<evidence type="ECO:0000256" key="3">
    <source>
        <dbReference type="ARBA" id="ARBA00022448"/>
    </source>
</evidence>
<feature type="region of interest" description="Disordered" evidence="11">
    <location>
        <begin position="163"/>
        <end position="255"/>
    </location>
</feature>
<protein>
    <recommendedName>
        <fullName evidence="9">mRNA export factor GLE1</fullName>
    </recommendedName>
    <alternativeName>
        <fullName evidence="10">Nucleoporin GLE1</fullName>
    </alternativeName>
</protein>
<keyword evidence="6" id="KW-0811">Translocation</keyword>
<dbReference type="Gene3D" id="1.25.40.510">
    <property type="entry name" value="GLE1-like"/>
    <property type="match status" value="1"/>
</dbReference>
<keyword evidence="5" id="KW-0653">Protein transport</keyword>
<dbReference type="Proteomes" id="UP000318582">
    <property type="component" value="Unassembled WGS sequence"/>
</dbReference>
<dbReference type="GO" id="GO:0044614">
    <property type="term" value="C:nuclear pore cytoplasmic filaments"/>
    <property type="evidence" value="ECO:0007669"/>
    <property type="project" value="TreeGrafter"/>
</dbReference>
<dbReference type="GO" id="GO:0005737">
    <property type="term" value="C:cytoplasm"/>
    <property type="evidence" value="ECO:0007669"/>
    <property type="project" value="TreeGrafter"/>
</dbReference>